<evidence type="ECO:0000313" key="1">
    <source>
        <dbReference type="EMBL" id="OAQ38121.1"/>
    </source>
</evidence>
<dbReference type="Proteomes" id="UP000078459">
    <property type="component" value="Unassembled WGS sequence"/>
</dbReference>
<reference evidence="1 2" key="1">
    <citation type="submission" date="2016-04" db="EMBL/GenBank/DDBJ databases">
        <authorList>
            <person name="Evans L.H."/>
            <person name="Alamgir A."/>
            <person name="Owens N."/>
            <person name="Weber N.D."/>
            <person name="Virtaneva K."/>
            <person name="Barbian K."/>
            <person name="Babar A."/>
            <person name="Rosenke K."/>
        </authorList>
    </citation>
    <scope>NUCLEOTIDE SEQUENCE [LARGE SCALE GENOMIC DNA]</scope>
    <source>
        <strain evidence="1 2">CCM 8644</strain>
    </source>
</reference>
<dbReference type="AlphaFoldDB" id="A0A179DAP6"/>
<evidence type="ECO:0000313" key="2">
    <source>
        <dbReference type="Proteomes" id="UP000078459"/>
    </source>
</evidence>
<keyword evidence="2" id="KW-1185">Reference proteome</keyword>
<comment type="caution">
    <text evidence="1">The sequence shown here is derived from an EMBL/GenBank/DDBJ whole genome shotgun (WGS) entry which is preliminary data.</text>
</comment>
<protein>
    <submittedName>
        <fullName evidence="1">Uncharacterized protein</fullName>
    </submittedName>
</protein>
<organism evidence="1 2">
    <name type="scientific">Pedobacter psychrophilus</name>
    <dbReference type="NCBI Taxonomy" id="1826909"/>
    <lineage>
        <taxon>Bacteria</taxon>
        <taxon>Pseudomonadati</taxon>
        <taxon>Bacteroidota</taxon>
        <taxon>Sphingobacteriia</taxon>
        <taxon>Sphingobacteriales</taxon>
        <taxon>Sphingobacteriaceae</taxon>
        <taxon>Pedobacter</taxon>
    </lineage>
</organism>
<gene>
    <name evidence="1" type="ORF">A5893_15060</name>
</gene>
<dbReference type="EMBL" id="LWHJ01000031">
    <property type="protein sequence ID" value="OAQ38121.1"/>
    <property type="molecule type" value="Genomic_DNA"/>
</dbReference>
<sequence length="100" mass="11178">MIINCNLTINQKNPAYLKAGFFFHFVDYIFAVESIIVESVIVESIIVESIIVESIIVESIEVESASSDALLELQATTDKDNANAKKPILKNFFMLNSFNC</sequence>
<dbReference type="STRING" id="1826909.A5893_15060"/>
<name>A0A179DAP6_9SPHI</name>
<reference evidence="1 2" key="2">
    <citation type="submission" date="2016-06" db="EMBL/GenBank/DDBJ databases">
        <title>Pedobacter psychrophilus sp. nov., isolated from Antarctic fragmentary rock.</title>
        <authorList>
            <person name="Svec P."/>
        </authorList>
    </citation>
    <scope>NUCLEOTIDE SEQUENCE [LARGE SCALE GENOMIC DNA]</scope>
    <source>
        <strain evidence="1 2">CCM 8644</strain>
    </source>
</reference>
<accession>A0A179DAP6</accession>
<proteinExistence type="predicted"/>